<dbReference type="Pfam" id="PF13893">
    <property type="entry name" value="RRM_5"/>
    <property type="match status" value="1"/>
</dbReference>
<reference evidence="1 2" key="1">
    <citation type="journal article" date="2005" name="Nature">
        <title>The genome of the social amoeba Dictyostelium discoideum.</title>
        <authorList>
            <consortium name="The Dictyostelium discoideum Sequencing Consortium"/>
            <person name="Eichinger L."/>
            <person name="Pachebat J.A."/>
            <person name="Glockner G."/>
            <person name="Rajandream M.A."/>
            <person name="Sucgang R."/>
            <person name="Berriman M."/>
            <person name="Song J."/>
            <person name="Olsen R."/>
            <person name="Szafranski K."/>
            <person name="Xu Q."/>
            <person name="Tunggal B."/>
            <person name="Kummerfeld S."/>
            <person name="Madera M."/>
            <person name="Konfortov B.A."/>
            <person name="Rivero F."/>
            <person name="Bankier A.T."/>
            <person name="Lehmann R."/>
            <person name="Hamlin N."/>
            <person name="Davies R."/>
            <person name="Gaudet P."/>
            <person name="Fey P."/>
            <person name="Pilcher K."/>
            <person name="Chen G."/>
            <person name="Saunders D."/>
            <person name="Sodergren E."/>
            <person name="Davis P."/>
            <person name="Kerhornou A."/>
            <person name="Nie X."/>
            <person name="Hall N."/>
            <person name="Anjard C."/>
            <person name="Hemphill L."/>
            <person name="Bason N."/>
            <person name="Farbrother P."/>
            <person name="Desany B."/>
            <person name="Just E."/>
            <person name="Morio T."/>
            <person name="Rost R."/>
            <person name="Churcher C."/>
            <person name="Cooper J."/>
            <person name="Haydock S."/>
            <person name="van Driessche N."/>
            <person name="Cronin A."/>
            <person name="Goodhead I."/>
            <person name="Muzny D."/>
            <person name="Mourier T."/>
            <person name="Pain A."/>
            <person name="Lu M."/>
            <person name="Harper D."/>
            <person name="Lindsay R."/>
            <person name="Hauser H."/>
            <person name="James K."/>
            <person name="Quiles M."/>
            <person name="Madan Babu M."/>
            <person name="Saito T."/>
            <person name="Buchrieser C."/>
            <person name="Wardroper A."/>
            <person name="Felder M."/>
            <person name="Thangavelu M."/>
            <person name="Johnson D."/>
            <person name="Knights A."/>
            <person name="Loulseged H."/>
            <person name="Mungall K."/>
            <person name="Oliver K."/>
            <person name="Price C."/>
            <person name="Quail M.A."/>
            <person name="Urushihara H."/>
            <person name="Hernandez J."/>
            <person name="Rabbinowitsch E."/>
            <person name="Steffen D."/>
            <person name="Sanders M."/>
            <person name="Ma J."/>
            <person name="Kohara Y."/>
            <person name="Sharp S."/>
            <person name="Simmonds M."/>
            <person name="Spiegler S."/>
            <person name="Tivey A."/>
            <person name="Sugano S."/>
            <person name="White B."/>
            <person name="Walker D."/>
            <person name="Woodward J."/>
            <person name="Winckler T."/>
            <person name="Tanaka Y."/>
            <person name="Shaulsky G."/>
            <person name="Schleicher M."/>
            <person name="Weinstock G."/>
            <person name="Rosenthal A."/>
            <person name="Cox E.C."/>
            <person name="Chisholm R.L."/>
            <person name="Gibbs R."/>
            <person name="Loomis W.F."/>
            <person name="Platzer M."/>
            <person name="Kay R.R."/>
            <person name="Williams J."/>
            <person name="Dear P.H."/>
            <person name="Noegel A.A."/>
            <person name="Barrell B."/>
            <person name="Kuspa A."/>
        </authorList>
    </citation>
    <scope>NUCLEOTIDE SEQUENCE [LARGE SCALE GENOMIC DNA]</scope>
    <source>
        <strain evidence="1 2">AX4</strain>
    </source>
</reference>
<dbReference type="SUPFAM" id="SSF54928">
    <property type="entry name" value="RNA-binding domain, RBD"/>
    <property type="match status" value="1"/>
</dbReference>
<dbReference type="Gene3D" id="3.30.70.330">
    <property type="match status" value="1"/>
</dbReference>
<dbReference type="GO" id="GO:0005634">
    <property type="term" value="C:nucleus"/>
    <property type="evidence" value="ECO:0000318"/>
    <property type="project" value="GO_Central"/>
</dbReference>
<proteinExistence type="predicted"/>
<dbReference type="HOGENOM" id="CLU_781736_0_0_1"/>
<dbReference type="SMR" id="Q54NR9"/>
<dbReference type="InterPro" id="IPR035979">
    <property type="entry name" value="RBD_domain_sf"/>
</dbReference>
<dbReference type="InParanoid" id="Q54NR9"/>
<evidence type="ECO:0008006" key="3">
    <source>
        <dbReference type="Google" id="ProtNLM"/>
    </source>
</evidence>
<dbReference type="FunCoup" id="Q54NR9">
    <property type="interactions" value="56"/>
</dbReference>
<dbReference type="VEuPathDB" id="AmoebaDB:DDB_G0285085"/>
<dbReference type="Proteomes" id="UP000002195">
    <property type="component" value="Unassembled WGS sequence"/>
</dbReference>
<gene>
    <name evidence="1" type="ORF">DDB_G0285085</name>
</gene>
<name>Q54NR9_DICDI</name>
<dbReference type="AlphaFoldDB" id="Q54NR9"/>
<evidence type="ECO:0000313" key="1">
    <source>
        <dbReference type="EMBL" id="EAL65006.1"/>
    </source>
</evidence>
<dbReference type="GeneID" id="8624916"/>
<dbReference type="InterPro" id="IPR012677">
    <property type="entry name" value="Nucleotide-bd_a/b_plait_sf"/>
</dbReference>
<dbReference type="EMBL" id="AAFI02000073">
    <property type="protein sequence ID" value="EAL65006.1"/>
    <property type="molecule type" value="Genomic_DNA"/>
</dbReference>
<sequence length="355" mass="40725">MDIKGLQPISFSSFEKYREFLSNPSTLYYPGKILNGEYNFQGPNETVLTLSNLPNEILSPNRIFNWLCQYGNITSIKVGKEQTLVKFCDGFNAYVAHQFANNTFAFGKNINIYWTKYLSLEGIEFNSLNRFKSQERLKNYGASLFRQTQQIYIRNVPINCDEATLYNIFKQFTPYTPINIRLEPDGLNTKLKHGLINFVDIISSTDLVFIINKHYLILFFIYLLTCQQSFYLVERLNQGLGNFCNNIMDSTTMVQPLTTATASSTTATATATTTTANTTNSSGIINKNFGESLRLSMEEIQLIVLETQKYAIKYHSLLSQQLQQCDDLINIHRGKLVEVQDFLKKMKKRIELVSH</sequence>
<dbReference type="RefSeq" id="XP_639998.1">
    <property type="nucleotide sequence ID" value="XM_634906.1"/>
</dbReference>
<dbReference type="CDD" id="cd00590">
    <property type="entry name" value="RRM_SF"/>
    <property type="match status" value="1"/>
</dbReference>
<protein>
    <recommendedName>
        <fullName evidence="3">RRM domain-containing protein</fullName>
    </recommendedName>
</protein>
<dbReference type="GO" id="GO:0043484">
    <property type="term" value="P:regulation of RNA splicing"/>
    <property type="evidence" value="ECO:0000318"/>
    <property type="project" value="GO_Central"/>
</dbReference>
<keyword evidence="2" id="KW-1185">Reference proteome</keyword>
<dbReference type="KEGG" id="ddi:DDB_G0285085"/>
<organism evidence="1 2">
    <name type="scientific">Dictyostelium discoideum</name>
    <name type="common">Social amoeba</name>
    <dbReference type="NCBI Taxonomy" id="44689"/>
    <lineage>
        <taxon>Eukaryota</taxon>
        <taxon>Amoebozoa</taxon>
        <taxon>Evosea</taxon>
        <taxon>Eumycetozoa</taxon>
        <taxon>Dictyostelia</taxon>
        <taxon>Dictyosteliales</taxon>
        <taxon>Dictyosteliaceae</taxon>
        <taxon>Dictyostelium</taxon>
    </lineage>
</organism>
<comment type="caution">
    <text evidence="1">The sequence shown here is derived from an EMBL/GenBank/DDBJ whole genome shotgun (WGS) entry which is preliminary data.</text>
</comment>
<accession>Q54NR9</accession>
<dbReference type="PaxDb" id="44689-DDB0218669"/>
<dbReference type="STRING" id="44689.Q54NR9"/>
<dbReference type="GO" id="GO:0003729">
    <property type="term" value="F:mRNA binding"/>
    <property type="evidence" value="ECO:0000318"/>
    <property type="project" value="GO_Central"/>
</dbReference>
<evidence type="ECO:0000313" key="2">
    <source>
        <dbReference type="Proteomes" id="UP000002195"/>
    </source>
</evidence>